<dbReference type="InterPro" id="IPR010982">
    <property type="entry name" value="Lambda_DNA-bd_dom_sf"/>
</dbReference>
<organism evidence="3 4">
    <name type="scientific">Lentzea jiangxiensis</name>
    <dbReference type="NCBI Taxonomy" id="641025"/>
    <lineage>
        <taxon>Bacteria</taxon>
        <taxon>Bacillati</taxon>
        <taxon>Actinomycetota</taxon>
        <taxon>Actinomycetes</taxon>
        <taxon>Pseudonocardiales</taxon>
        <taxon>Pseudonocardiaceae</taxon>
        <taxon>Lentzea</taxon>
    </lineage>
</organism>
<dbReference type="Gene3D" id="1.25.40.10">
    <property type="entry name" value="Tetratricopeptide repeat domain"/>
    <property type="match status" value="2"/>
</dbReference>
<dbReference type="InterPro" id="IPR027417">
    <property type="entry name" value="P-loop_NTPase"/>
</dbReference>
<feature type="domain" description="HTH cro/C1-type" evidence="2">
    <location>
        <begin position="17"/>
        <end position="72"/>
    </location>
</feature>
<dbReference type="InterPro" id="IPR011990">
    <property type="entry name" value="TPR-like_helical_dom_sf"/>
</dbReference>
<dbReference type="AlphaFoldDB" id="A0A1H0X365"/>
<feature type="region of interest" description="Disordered" evidence="1">
    <location>
        <begin position="83"/>
        <end position="107"/>
    </location>
</feature>
<dbReference type="CDD" id="cd00093">
    <property type="entry name" value="HTH_XRE"/>
    <property type="match status" value="1"/>
</dbReference>
<dbReference type="Pfam" id="PF13560">
    <property type="entry name" value="HTH_31"/>
    <property type="match status" value="1"/>
</dbReference>
<dbReference type="PROSITE" id="PS50943">
    <property type="entry name" value="HTH_CROC1"/>
    <property type="match status" value="1"/>
</dbReference>
<proteinExistence type="predicted"/>
<dbReference type="InterPro" id="IPR001387">
    <property type="entry name" value="Cro/C1-type_HTH"/>
</dbReference>
<dbReference type="Gene3D" id="1.10.260.40">
    <property type="entry name" value="lambda repressor-like DNA-binding domains"/>
    <property type="match status" value="1"/>
</dbReference>
<dbReference type="SMART" id="SM00530">
    <property type="entry name" value="HTH_XRE"/>
    <property type="match status" value="1"/>
</dbReference>
<name>A0A1H0X365_9PSEU</name>
<dbReference type="InterPro" id="IPR036388">
    <property type="entry name" value="WH-like_DNA-bd_sf"/>
</dbReference>
<dbReference type="GO" id="GO:0003677">
    <property type="term" value="F:DNA binding"/>
    <property type="evidence" value="ECO:0007669"/>
    <property type="project" value="InterPro"/>
</dbReference>
<evidence type="ECO:0000256" key="1">
    <source>
        <dbReference type="SAM" id="MobiDB-lite"/>
    </source>
</evidence>
<dbReference type="Proteomes" id="UP000199691">
    <property type="component" value="Unassembled WGS sequence"/>
</dbReference>
<keyword evidence="4" id="KW-1185">Reference proteome</keyword>
<dbReference type="RefSeq" id="WP_090105096.1">
    <property type="nucleotide sequence ID" value="NZ_FNIX01000031.1"/>
</dbReference>
<dbReference type="OrthoDB" id="7628974at2"/>
<dbReference type="Gene3D" id="3.40.50.300">
    <property type="entry name" value="P-loop containing nucleotide triphosphate hydrolases"/>
    <property type="match status" value="1"/>
</dbReference>
<evidence type="ECO:0000259" key="2">
    <source>
        <dbReference type="PROSITE" id="PS50943"/>
    </source>
</evidence>
<dbReference type="SUPFAM" id="SSF47413">
    <property type="entry name" value="lambda repressor-like DNA-binding domains"/>
    <property type="match status" value="1"/>
</dbReference>
<dbReference type="EMBL" id="FNIX01000031">
    <property type="protein sequence ID" value="SDP97407.1"/>
    <property type="molecule type" value="Genomic_DNA"/>
</dbReference>
<sequence length="814" mass="87880">MTPTASDQASHAFGVLLKGYRVRAELTQEQLSEGSGVSVRAISDMERGIARSPQRRTIESLAATLRLTEDELAYLRKSSKLSRDLLDPAPPAPDRTVTLPPGGALPPDLNDLTGRARNLDALRELAAGLAESRRWSGGVAILSGPPGTGKTSLAVRAAYELAGHFPDGQLFLKLRGMSPDPAEPADVLHLLLRSLGIDSAHIPADLDQQAALCRSLLAERAVLIVLDDAADEAQVRPLLVGGRRCLTLVSSRHVLVGLTGASRFGLGVLGQDDAVELLATIIGPARIAAERPAAVALAELCGWLPLALRIAGNRLASRPMWPIDRMVGQLRDGDRRLTTLTAGDLTIRGVFDLSYRQLNPSAAVLFRRLSLVPTGDFSARAATALVDAPDEDKVIGPLEELVDASLLQPTQNDGRYQFHDLLRAFATELLAREETAEAVRSAEKRLVDWLVGTATAAAQEFQPTSVRSERLATSPFRDHREAERWLQAETSNWLIAAGRAAADGAHRQVLDLSEAMHWYSEFDCTADTWYTLFDLARRSAIAIGSKRDEALQRNFLAWVLSALMGRTNEAARMAEEAMAAAVEAGDLCERGWATLYLLSAEVRGGNLPPSVDAYDEALRLFEEAGYSLGQYVARSMRAAYWNRTGLVDEAAKEFSACVAFFSTAGSADSTPVDDNNYAHTLLFSSANLKALGDLDGALAQSEQALELFRGGGAALGLARALQAGGGYLRAMGELGRARERLAEAQVIYARTGQQRAEIDVLCELASLSDELHEPETAHGHRMRALALCETLADPAAVKRLRAELAQHLDQHRQA</sequence>
<gene>
    <name evidence="3" type="ORF">SAMN05421507_1316</name>
</gene>
<dbReference type="Pfam" id="PF13401">
    <property type="entry name" value="AAA_22"/>
    <property type="match status" value="1"/>
</dbReference>
<accession>A0A1H0X365</accession>
<dbReference type="InterPro" id="IPR049945">
    <property type="entry name" value="AAA_22"/>
</dbReference>
<dbReference type="SUPFAM" id="SSF52540">
    <property type="entry name" value="P-loop containing nucleoside triphosphate hydrolases"/>
    <property type="match status" value="1"/>
</dbReference>
<dbReference type="Gene3D" id="1.10.10.10">
    <property type="entry name" value="Winged helix-like DNA-binding domain superfamily/Winged helix DNA-binding domain"/>
    <property type="match status" value="1"/>
</dbReference>
<evidence type="ECO:0000313" key="3">
    <source>
        <dbReference type="EMBL" id="SDP97407.1"/>
    </source>
</evidence>
<protein>
    <submittedName>
        <fullName evidence="3">NB-ARC domain-containing protein</fullName>
    </submittedName>
</protein>
<dbReference type="PRINTS" id="PR00364">
    <property type="entry name" value="DISEASERSIST"/>
</dbReference>
<reference evidence="4" key="1">
    <citation type="submission" date="2016-10" db="EMBL/GenBank/DDBJ databases">
        <authorList>
            <person name="Varghese N."/>
            <person name="Submissions S."/>
        </authorList>
    </citation>
    <scope>NUCLEOTIDE SEQUENCE [LARGE SCALE GENOMIC DNA]</scope>
    <source>
        <strain evidence="4">CGMCC 4.6609</strain>
    </source>
</reference>
<evidence type="ECO:0000313" key="4">
    <source>
        <dbReference type="Proteomes" id="UP000199691"/>
    </source>
</evidence>
<dbReference type="STRING" id="641025.SAMN05421507_1316"/>
<dbReference type="PANTHER" id="PTHR47691:SF3">
    <property type="entry name" value="HTH-TYPE TRANSCRIPTIONAL REGULATOR RV0890C-RELATED"/>
    <property type="match status" value="1"/>
</dbReference>
<dbReference type="SUPFAM" id="SSF48452">
    <property type="entry name" value="TPR-like"/>
    <property type="match status" value="2"/>
</dbReference>
<dbReference type="PANTHER" id="PTHR47691">
    <property type="entry name" value="REGULATOR-RELATED"/>
    <property type="match status" value="1"/>
</dbReference>
<dbReference type="GO" id="GO:0043531">
    <property type="term" value="F:ADP binding"/>
    <property type="evidence" value="ECO:0007669"/>
    <property type="project" value="InterPro"/>
</dbReference>